<dbReference type="SMART" id="SM00382">
    <property type="entry name" value="AAA"/>
    <property type="match status" value="1"/>
</dbReference>
<proteinExistence type="predicted"/>
<dbReference type="EMBL" id="JAULJQ010000004">
    <property type="protein sequence ID" value="MDO2409274.1"/>
    <property type="molecule type" value="Genomic_DNA"/>
</dbReference>
<dbReference type="Proteomes" id="UP001171111">
    <property type="component" value="Unassembled WGS sequence"/>
</dbReference>
<name>A0ABT8T6E6_9BACT</name>
<dbReference type="PANTHER" id="PTHR47642">
    <property type="entry name" value="ATP-DEPENDENT DNA HELICASE"/>
    <property type="match status" value="1"/>
</dbReference>
<dbReference type="InterPro" id="IPR010285">
    <property type="entry name" value="DNA_helicase_pif1-like_DEAD"/>
</dbReference>
<sequence length="428" mass="47811">MFERILKTLQARKNVFLTGGAGTGKSYTTKCIIENFYKSGKNVVALGSTGISAVNIGGITLHSFFRFGRINDINELAKHDKTQRNELKELYKVLSKLDLIIIDEISMVRSSTFEMVAYRLRMGGFKGALLVVGDFYQLEPVVSRDEKGQNSLFSGFYAWQSMAWGDMSFVNFMLTKPKRTSDLGFFSILERIRVGVCDDEVIGFLASRVEKNPPANALRLFGTNAKVDALNEERLNMLKTPLFHIEAAIKASQGVSETELKSWLAGINIAKVLELKVGAEVIICANKRGSYYNGERAEVLELKEDGIIVRKHNDELCNIEPVCLELNAYADEGGNVAKQVLASFVQYPLRLAYAITIHKSQGMSLDDYICDVNDIFASGQLYVALSRARSAKGLFLEQNSTLNRLRSKIRPNDAVAQFYAGQEFIKER</sequence>
<feature type="domain" description="AAA+ ATPase" evidence="1">
    <location>
        <begin position="11"/>
        <end position="314"/>
    </location>
</feature>
<organism evidence="2 3">
    <name type="scientific">Campylobacter magnus</name>
    <dbReference type="NCBI Taxonomy" id="3026462"/>
    <lineage>
        <taxon>Bacteria</taxon>
        <taxon>Pseudomonadati</taxon>
        <taxon>Campylobacterota</taxon>
        <taxon>Epsilonproteobacteria</taxon>
        <taxon>Campylobacterales</taxon>
        <taxon>Campylobacteraceae</taxon>
        <taxon>Campylobacter</taxon>
    </lineage>
</organism>
<accession>A0ABT8T6E6</accession>
<dbReference type="CDD" id="cd18809">
    <property type="entry name" value="SF1_C_RecD"/>
    <property type="match status" value="1"/>
</dbReference>
<dbReference type="InterPro" id="IPR003593">
    <property type="entry name" value="AAA+_ATPase"/>
</dbReference>
<comment type="caution">
    <text evidence="2">The sequence shown here is derived from an EMBL/GenBank/DDBJ whole genome shotgun (WGS) entry which is preliminary data.</text>
</comment>
<dbReference type="InterPro" id="IPR051055">
    <property type="entry name" value="PIF1_helicase"/>
</dbReference>
<evidence type="ECO:0000259" key="1">
    <source>
        <dbReference type="SMART" id="SM00382"/>
    </source>
</evidence>
<gene>
    <name evidence="2" type="ORF">Q2362_04065</name>
</gene>
<protein>
    <submittedName>
        <fullName evidence="2">AAA family ATPase</fullName>
    </submittedName>
</protein>
<dbReference type="InterPro" id="IPR027417">
    <property type="entry name" value="P-loop_NTPase"/>
</dbReference>
<dbReference type="RefSeq" id="WP_302244137.1">
    <property type="nucleotide sequence ID" value="NZ_JAULJQ010000004.1"/>
</dbReference>
<evidence type="ECO:0000313" key="3">
    <source>
        <dbReference type="Proteomes" id="UP001171111"/>
    </source>
</evidence>
<evidence type="ECO:0000313" key="2">
    <source>
        <dbReference type="EMBL" id="MDO2409274.1"/>
    </source>
</evidence>
<dbReference type="SUPFAM" id="SSF52540">
    <property type="entry name" value="P-loop containing nucleoside triphosphate hydrolases"/>
    <property type="match status" value="2"/>
</dbReference>
<dbReference type="Pfam" id="PF05970">
    <property type="entry name" value="PIF1"/>
    <property type="match status" value="1"/>
</dbReference>
<keyword evidence="3" id="KW-1185">Reference proteome</keyword>
<dbReference type="Gene3D" id="3.40.50.300">
    <property type="entry name" value="P-loop containing nucleotide triphosphate hydrolases"/>
    <property type="match status" value="2"/>
</dbReference>
<reference evidence="2 3" key="1">
    <citation type="submission" date="2023-06" db="EMBL/GenBank/DDBJ databases">
        <title>Campylobacter magnum sp. nov., isolated from cecal contents of domestic pigs (Sus scrofa domesticus).</title>
        <authorList>
            <person name="Papic B."/>
            <person name="Gruntar I."/>
        </authorList>
    </citation>
    <scope>NUCLEOTIDE SEQUENCE [LARGE SCALE GENOMIC DNA]</scope>
    <source>
        <strain evidence="3">34484-21</strain>
    </source>
</reference>
<dbReference type="PANTHER" id="PTHR47642:SF7">
    <property type="entry name" value="ATP-DEPENDENT DNA HELICASE PIF1"/>
    <property type="match status" value="1"/>
</dbReference>